<dbReference type="InterPro" id="IPR050229">
    <property type="entry name" value="GlpE_sulfurtransferase"/>
</dbReference>
<protein>
    <submittedName>
        <fullName evidence="2">Rhodanese-like domain-containing protein</fullName>
    </submittedName>
</protein>
<dbReference type="InterPro" id="IPR036873">
    <property type="entry name" value="Rhodanese-like_dom_sf"/>
</dbReference>
<feature type="domain" description="Rhodanese" evidence="1">
    <location>
        <begin position="16"/>
        <end position="97"/>
    </location>
</feature>
<dbReference type="Gene3D" id="3.40.250.10">
    <property type="entry name" value="Rhodanese-like domain"/>
    <property type="match status" value="1"/>
</dbReference>
<reference evidence="2" key="1">
    <citation type="submission" date="2023-12" db="EMBL/GenBank/DDBJ databases">
        <title>Dolosigranulum savutii sp. nov. isolated from human upper respiratory samples collected in Botswana.</title>
        <authorList>
            <person name="Kelly M.S."/>
        </authorList>
    </citation>
    <scope>NUCLEOTIDE SEQUENCE</scope>
    <source>
        <strain evidence="2">MSK433</strain>
    </source>
</reference>
<dbReference type="SUPFAM" id="SSF52821">
    <property type="entry name" value="Rhodanese/Cell cycle control phosphatase"/>
    <property type="match status" value="1"/>
</dbReference>
<gene>
    <name evidence="2" type="ORF">VUQ08_00470</name>
</gene>
<name>A0AB74TI73_9LACT</name>
<evidence type="ECO:0000259" key="1">
    <source>
        <dbReference type="PROSITE" id="PS50206"/>
    </source>
</evidence>
<dbReference type="InterPro" id="IPR001763">
    <property type="entry name" value="Rhodanese-like_dom"/>
</dbReference>
<dbReference type="Pfam" id="PF00581">
    <property type="entry name" value="Rhodanese"/>
    <property type="match status" value="1"/>
</dbReference>
<dbReference type="RefSeq" id="WP_347300472.1">
    <property type="nucleotide sequence ID" value="NZ_CP142433.1"/>
</dbReference>
<dbReference type="AlphaFoldDB" id="A0AB74TI73"/>
<sequence>MGQIITQAMLTELKQRDQSVIVVDVRRAEDYQEGHIEGAVNFPKDNIQAHINELPRDKKIILYCYRGNSSQKVMELLENKGFKNVYSLEGGYTQFNSMGLN</sequence>
<evidence type="ECO:0000313" key="2">
    <source>
        <dbReference type="EMBL" id="XBC46124.1"/>
    </source>
</evidence>
<organism evidence="2">
    <name type="scientific">Dolosigranulum savutiense</name>
    <dbReference type="NCBI Taxonomy" id="3110288"/>
    <lineage>
        <taxon>Bacteria</taxon>
        <taxon>Bacillati</taxon>
        <taxon>Bacillota</taxon>
        <taxon>Bacilli</taxon>
        <taxon>Lactobacillales</taxon>
        <taxon>Carnobacteriaceae</taxon>
        <taxon>Dolosigranulum</taxon>
    </lineage>
</organism>
<proteinExistence type="predicted"/>
<dbReference type="EMBL" id="CP142433">
    <property type="protein sequence ID" value="XBC46124.1"/>
    <property type="molecule type" value="Genomic_DNA"/>
</dbReference>
<dbReference type="CDD" id="cd00158">
    <property type="entry name" value="RHOD"/>
    <property type="match status" value="1"/>
</dbReference>
<dbReference type="PANTHER" id="PTHR43031">
    <property type="entry name" value="FAD-DEPENDENT OXIDOREDUCTASE"/>
    <property type="match status" value="1"/>
</dbReference>
<dbReference type="PANTHER" id="PTHR43031:SF1">
    <property type="entry name" value="PYRIDINE NUCLEOTIDE-DISULPHIDE OXIDOREDUCTASE"/>
    <property type="match status" value="1"/>
</dbReference>
<accession>A0AB74TI73</accession>
<dbReference type="PROSITE" id="PS50206">
    <property type="entry name" value="RHODANESE_3"/>
    <property type="match status" value="1"/>
</dbReference>
<dbReference type="SMART" id="SM00450">
    <property type="entry name" value="RHOD"/>
    <property type="match status" value="1"/>
</dbReference>